<dbReference type="KEGG" id="dwi:6644175"/>
<evidence type="ECO:0000313" key="7">
    <source>
        <dbReference type="EMBL" id="EDW77699.1"/>
    </source>
</evidence>
<dbReference type="FunCoup" id="B4N0T6">
    <property type="interactions" value="208"/>
</dbReference>
<protein>
    <submittedName>
        <fullName evidence="7">Uncharacterized protein</fullName>
    </submittedName>
</protein>
<dbReference type="GO" id="GO:0045944">
    <property type="term" value="P:positive regulation of transcription by RNA polymerase II"/>
    <property type="evidence" value="ECO:0007669"/>
    <property type="project" value="EnsemblMetazoa"/>
</dbReference>
<evidence type="ECO:0000256" key="1">
    <source>
        <dbReference type="ARBA" id="ARBA00004123"/>
    </source>
</evidence>
<comment type="similarity">
    <text evidence="2">Belongs to the TAF6 family.</text>
</comment>
<keyword evidence="3" id="KW-0805">Transcription regulation</keyword>
<dbReference type="InterPro" id="IPR037796">
    <property type="entry name" value="TAF6"/>
</dbReference>
<evidence type="ECO:0000256" key="5">
    <source>
        <dbReference type="ARBA" id="ARBA00023242"/>
    </source>
</evidence>
<feature type="region of interest" description="Disordered" evidence="6">
    <location>
        <begin position="1"/>
        <end position="40"/>
    </location>
</feature>
<dbReference type="GO" id="GO:0016251">
    <property type="term" value="F:RNA polymerase II general transcription initiation factor activity"/>
    <property type="evidence" value="ECO:0007669"/>
    <property type="project" value="InterPro"/>
</dbReference>
<dbReference type="PhylomeDB" id="B4N0T6"/>
<sequence>MRTPGGGHLEETSKSSSNQTKVSKKSTKSRSKSAKLEAAKTSATTANAALACGVGVPGSLVVGVGVGSLPMAPTHVNMVTTPTTPTSSLGSQYNQFDASFAAGGAVGILPPGGHVETNTHINRLSHHHTKAYAGFDPRSIKIYWEQHDQTDVELSQDVCARLAEDATYKVWELINNVKIYSRHSAGIVTYDLVNEVLKDADVPPMLGAMDSDWDRIDYDGTYFFHSDKIFELREEFQKDIELKLPNDVDFHSICPVEERNTNELQQFLKSLITASLFGDSQQRTKALNLAFESPLMGSCYRALVSKILQMLAFRQEDALSQRCWRLLRACNFNPMANQQSCRQEYFHLAEILISQLMGPFETIKVRSSPVPDQAMVETDMKSEIKMELEEDDHHNQQQQQQQPPQEAHVIYQLQHDDDINTNLQEPHHMSHYFASPVANSHVPELCQTIGQLAAQSGYLQSECLFLIKRRLARFFDARQISTERDFKYISRSVCGLMALGEYAFREFIPYIYQLNINEIPDSLWLDLSPAAMFLSGSDDIYLYEWLEYGCGVDRLQPFMGYFVNVYQKWLTQRFLRAKKPAYRVDVQPGVRRLEWSALAAAMCHGDDPNNALKPKPQLRDAFPELVQPNLHLNCGGIIKFKFSGCRPRVIKPKTDANSGGPKPNCGSGAYGSSDILIARRKLLKPMTNVRRVVAHTGYHYLRI</sequence>
<dbReference type="CDD" id="cd22932">
    <property type="entry name" value="HFD_TAF6L"/>
    <property type="match status" value="1"/>
</dbReference>
<dbReference type="eggNOG" id="ENOG502T2JZ">
    <property type="taxonomic scope" value="Eukaryota"/>
</dbReference>
<evidence type="ECO:0000313" key="8">
    <source>
        <dbReference type="Proteomes" id="UP000007798"/>
    </source>
</evidence>
<dbReference type="GO" id="GO:0000124">
    <property type="term" value="C:SAGA complex"/>
    <property type="evidence" value="ECO:0007669"/>
    <property type="project" value="EnsemblMetazoa"/>
</dbReference>
<dbReference type="GO" id="GO:0051123">
    <property type="term" value="P:RNA polymerase II preinitiation complex assembly"/>
    <property type="evidence" value="ECO:0007669"/>
    <property type="project" value="TreeGrafter"/>
</dbReference>
<reference evidence="7 8" key="1">
    <citation type="journal article" date="2007" name="Nature">
        <title>Evolution of genes and genomes on the Drosophila phylogeny.</title>
        <authorList>
            <consortium name="Drosophila 12 Genomes Consortium"/>
            <person name="Clark A.G."/>
            <person name="Eisen M.B."/>
            <person name="Smith D.R."/>
            <person name="Bergman C.M."/>
            <person name="Oliver B."/>
            <person name="Markow T.A."/>
            <person name="Kaufman T.C."/>
            <person name="Kellis M."/>
            <person name="Gelbart W."/>
            <person name="Iyer V.N."/>
            <person name="Pollard D.A."/>
            <person name="Sackton T.B."/>
            <person name="Larracuente A.M."/>
            <person name="Singh N.D."/>
            <person name="Abad J.P."/>
            <person name="Abt D.N."/>
            <person name="Adryan B."/>
            <person name="Aguade M."/>
            <person name="Akashi H."/>
            <person name="Anderson W.W."/>
            <person name="Aquadro C.F."/>
            <person name="Ardell D.H."/>
            <person name="Arguello R."/>
            <person name="Artieri C.G."/>
            <person name="Barbash D.A."/>
            <person name="Barker D."/>
            <person name="Barsanti P."/>
            <person name="Batterham P."/>
            <person name="Batzoglou S."/>
            <person name="Begun D."/>
            <person name="Bhutkar A."/>
            <person name="Blanco E."/>
            <person name="Bosak S.A."/>
            <person name="Bradley R.K."/>
            <person name="Brand A.D."/>
            <person name="Brent M.R."/>
            <person name="Brooks A.N."/>
            <person name="Brown R.H."/>
            <person name="Butlin R.K."/>
            <person name="Caggese C."/>
            <person name="Calvi B.R."/>
            <person name="Bernardo de Carvalho A."/>
            <person name="Caspi A."/>
            <person name="Castrezana S."/>
            <person name="Celniker S.E."/>
            <person name="Chang J.L."/>
            <person name="Chapple C."/>
            <person name="Chatterji S."/>
            <person name="Chinwalla A."/>
            <person name="Civetta A."/>
            <person name="Clifton S.W."/>
            <person name="Comeron J.M."/>
            <person name="Costello J.C."/>
            <person name="Coyne J.A."/>
            <person name="Daub J."/>
            <person name="David R.G."/>
            <person name="Delcher A.L."/>
            <person name="Delehaunty K."/>
            <person name="Do C.B."/>
            <person name="Ebling H."/>
            <person name="Edwards K."/>
            <person name="Eickbush T."/>
            <person name="Evans J.D."/>
            <person name="Filipski A."/>
            <person name="Findeiss S."/>
            <person name="Freyhult E."/>
            <person name="Fulton L."/>
            <person name="Fulton R."/>
            <person name="Garcia A.C."/>
            <person name="Gardiner A."/>
            <person name="Garfield D.A."/>
            <person name="Garvin B.E."/>
            <person name="Gibson G."/>
            <person name="Gilbert D."/>
            <person name="Gnerre S."/>
            <person name="Godfrey J."/>
            <person name="Good R."/>
            <person name="Gotea V."/>
            <person name="Gravely B."/>
            <person name="Greenberg A.J."/>
            <person name="Griffiths-Jones S."/>
            <person name="Gross S."/>
            <person name="Guigo R."/>
            <person name="Gustafson E.A."/>
            <person name="Haerty W."/>
            <person name="Hahn M.W."/>
            <person name="Halligan D.L."/>
            <person name="Halpern A.L."/>
            <person name="Halter G.M."/>
            <person name="Han M.V."/>
            <person name="Heger A."/>
            <person name="Hillier L."/>
            <person name="Hinrichs A.S."/>
            <person name="Holmes I."/>
            <person name="Hoskins R.A."/>
            <person name="Hubisz M.J."/>
            <person name="Hultmark D."/>
            <person name="Huntley M.A."/>
            <person name="Jaffe D.B."/>
            <person name="Jagadeeshan S."/>
            <person name="Jeck W.R."/>
            <person name="Johnson J."/>
            <person name="Jones C.D."/>
            <person name="Jordan W.C."/>
            <person name="Karpen G.H."/>
            <person name="Kataoka E."/>
            <person name="Keightley P.D."/>
            <person name="Kheradpour P."/>
            <person name="Kirkness E.F."/>
            <person name="Koerich L.B."/>
            <person name="Kristiansen K."/>
            <person name="Kudrna D."/>
            <person name="Kulathinal R.J."/>
            <person name="Kumar S."/>
            <person name="Kwok R."/>
            <person name="Lander E."/>
            <person name="Langley C.H."/>
            <person name="Lapoint R."/>
            <person name="Lazzaro B.P."/>
            <person name="Lee S.J."/>
            <person name="Levesque L."/>
            <person name="Li R."/>
            <person name="Lin C.F."/>
            <person name="Lin M.F."/>
            <person name="Lindblad-Toh K."/>
            <person name="Llopart A."/>
            <person name="Long M."/>
            <person name="Low L."/>
            <person name="Lozovsky E."/>
            <person name="Lu J."/>
            <person name="Luo M."/>
            <person name="Machado C.A."/>
            <person name="Makalowski W."/>
            <person name="Marzo M."/>
            <person name="Matsuda M."/>
            <person name="Matzkin L."/>
            <person name="McAllister B."/>
            <person name="McBride C.S."/>
            <person name="McKernan B."/>
            <person name="McKernan K."/>
            <person name="Mendez-Lago M."/>
            <person name="Minx P."/>
            <person name="Mollenhauer M.U."/>
            <person name="Montooth K."/>
            <person name="Mount S.M."/>
            <person name="Mu X."/>
            <person name="Myers E."/>
            <person name="Negre B."/>
            <person name="Newfeld S."/>
            <person name="Nielsen R."/>
            <person name="Noor M.A."/>
            <person name="O'Grady P."/>
            <person name="Pachter L."/>
            <person name="Papaceit M."/>
            <person name="Parisi M.J."/>
            <person name="Parisi M."/>
            <person name="Parts L."/>
            <person name="Pedersen J.S."/>
            <person name="Pesole G."/>
            <person name="Phillippy A.M."/>
            <person name="Ponting C.P."/>
            <person name="Pop M."/>
            <person name="Porcelli D."/>
            <person name="Powell J.R."/>
            <person name="Prohaska S."/>
            <person name="Pruitt K."/>
            <person name="Puig M."/>
            <person name="Quesneville H."/>
            <person name="Ram K.R."/>
            <person name="Rand D."/>
            <person name="Rasmussen M.D."/>
            <person name="Reed L.K."/>
            <person name="Reenan R."/>
            <person name="Reily A."/>
            <person name="Remington K.A."/>
            <person name="Rieger T.T."/>
            <person name="Ritchie M.G."/>
            <person name="Robin C."/>
            <person name="Rogers Y.H."/>
            <person name="Rohde C."/>
            <person name="Rozas J."/>
            <person name="Rubenfield M.J."/>
            <person name="Ruiz A."/>
            <person name="Russo S."/>
            <person name="Salzberg S.L."/>
            <person name="Sanchez-Gracia A."/>
            <person name="Saranga D.J."/>
            <person name="Sato H."/>
            <person name="Schaeffer S.W."/>
            <person name="Schatz M.C."/>
            <person name="Schlenke T."/>
            <person name="Schwartz R."/>
            <person name="Segarra C."/>
            <person name="Singh R.S."/>
            <person name="Sirot L."/>
            <person name="Sirota M."/>
            <person name="Sisneros N.B."/>
            <person name="Smith C.D."/>
            <person name="Smith T.F."/>
            <person name="Spieth J."/>
            <person name="Stage D.E."/>
            <person name="Stark A."/>
            <person name="Stephan W."/>
            <person name="Strausberg R.L."/>
            <person name="Strempel S."/>
            <person name="Sturgill D."/>
            <person name="Sutton G."/>
            <person name="Sutton G.G."/>
            <person name="Tao W."/>
            <person name="Teichmann S."/>
            <person name="Tobari Y.N."/>
            <person name="Tomimura Y."/>
            <person name="Tsolas J.M."/>
            <person name="Valente V.L."/>
            <person name="Venter E."/>
            <person name="Venter J.C."/>
            <person name="Vicario S."/>
            <person name="Vieira F.G."/>
            <person name="Vilella A.J."/>
            <person name="Villasante A."/>
            <person name="Walenz B."/>
            <person name="Wang J."/>
            <person name="Wasserman M."/>
            <person name="Watts T."/>
            <person name="Wilson D."/>
            <person name="Wilson R.K."/>
            <person name="Wing R.A."/>
            <person name="Wolfner M.F."/>
            <person name="Wong A."/>
            <person name="Wong G.K."/>
            <person name="Wu C.I."/>
            <person name="Wu G."/>
            <person name="Yamamoto D."/>
            <person name="Yang H.P."/>
            <person name="Yang S.P."/>
            <person name="Yorke J.A."/>
            <person name="Yoshida K."/>
            <person name="Zdobnov E."/>
            <person name="Zhang P."/>
            <person name="Zhang Y."/>
            <person name="Zimin A.V."/>
            <person name="Baldwin J."/>
            <person name="Abdouelleil A."/>
            <person name="Abdulkadir J."/>
            <person name="Abebe A."/>
            <person name="Abera B."/>
            <person name="Abreu J."/>
            <person name="Acer S.C."/>
            <person name="Aftuck L."/>
            <person name="Alexander A."/>
            <person name="An P."/>
            <person name="Anderson E."/>
            <person name="Anderson S."/>
            <person name="Arachi H."/>
            <person name="Azer M."/>
            <person name="Bachantsang P."/>
            <person name="Barry A."/>
            <person name="Bayul T."/>
            <person name="Berlin A."/>
            <person name="Bessette D."/>
            <person name="Bloom T."/>
            <person name="Blye J."/>
            <person name="Boguslavskiy L."/>
            <person name="Bonnet C."/>
            <person name="Boukhgalter B."/>
            <person name="Bourzgui I."/>
            <person name="Brown A."/>
            <person name="Cahill P."/>
            <person name="Channer S."/>
            <person name="Cheshatsang Y."/>
            <person name="Chuda L."/>
            <person name="Citroen M."/>
            <person name="Collymore A."/>
            <person name="Cooke P."/>
            <person name="Costello M."/>
            <person name="D'Aco K."/>
            <person name="Daza R."/>
            <person name="De Haan G."/>
            <person name="DeGray S."/>
            <person name="DeMaso C."/>
            <person name="Dhargay N."/>
            <person name="Dooley K."/>
            <person name="Dooley E."/>
            <person name="Doricent M."/>
            <person name="Dorje P."/>
            <person name="Dorjee K."/>
            <person name="Dupes A."/>
            <person name="Elong R."/>
            <person name="Falk J."/>
            <person name="Farina A."/>
            <person name="Faro S."/>
            <person name="Ferguson D."/>
            <person name="Fisher S."/>
            <person name="Foley C.D."/>
            <person name="Franke A."/>
            <person name="Friedrich D."/>
            <person name="Gadbois L."/>
            <person name="Gearin G."/>
            <person name="Gearin C.R."/>
            <person name="Giannoukos G."/>
            <person name="Goode T."/>
            <person name="Graham J."/>
            <person name="Grandbois E."/>
            <person name="Grewal S."/>
            <person name="Gyaltsen K."/>
            <person name="Hafez N."/>
            <person name="Hagos B."/>
            <person name="Hall J."/>
            <person name="Henson C."/>
            <person name="Hollinger A."/>
            <person name="Honan T."/>
            <person name="Huard M.D."/>
            <person name="Hughes L."/>
            <person name="Hurhula B."/>
            <person name="Husby M.E."/>
            <person name="Kamat A."/>
            <person name="Kanga B."/>
            <person name="Kashin S."/>
            <person name="Khazanovich D."/>
            <person name="Kisner P."/>
            <person name="Lance K."/>
            <person name="Lara M."/>
            <person name="Lee W."/>
            <person name="Lennon N."/>
            <person name="Letendre F."/>
            <person name="LeVine R."/>
            <person name="Lipovsky A."/>
            <person name="Liu X."/>
            <person name="Liu J."/>
            <person name="Liu S."/>
            <person name="Lokyitsang T."/>
            <person name="Lokyitsang Y."/>
            <person name="Lubonja R."/>
            <person name="Lui A."/>
            <person name="MacDonald P."/>
            <person name="Magnisalis V."/>
            <person name="Maru K."/>
            <person name="Matthews C."/>
            <person name="McCusker W."/>
            <person name="McDonough S."/>
            <person name="Mehta T."/>
            <person name="Meldrim J."/>
            <person name="Meneus L."/>
            <person name="Mihai O."/>
            <person name="Mihalev A."/>
            <person name="Mihova T."/>
            <person name="Mittelman R."/>
            <person name="Mlenga V."/>
            <person name="Montmayeur A."/>
            <person name="Mulrain L."/>
            <person name="Navidi A."/>
            <person name="Naylor J."/>
            <person name="Negash T."/>
            <person name="Nguyen T."/>
            <person name="Nguyen N."/>
            <person name="Nicol R."/>
            <person name="Norbu C."/>
            <person name="Norbu N."/>
            <person name="Novod N."/>
            <person name="O'Neill B."/>
            <person name="Osman S."/>
            <person name="Markiewicz E."/>
            <person name="Oyono O.L."/>
            <person name="Patti C."/>
            <person name="Phunkhang P."/>
            <person name="Pierre F."/>
            <person name="Priest M."/>
            <person name="Raghuraman S."/>
            <person name="Rege F."/>
            <person name="Reyes R."/>
            <person name="Rise C."/>
            <person name="Rogov P."/>
            <person name="Ross K."/>
            <person name="Ryan E."/>
            <person name="Settipalli S."/>
            <person name="Shea T."/>
            <person name="Sherpa N."/>
            <person name="Shi L."/>
            <person name="Shih D."/>
            <person name="Sparrow T."/>
            <person name="Spaulding J."/>
            <person name="Stalker J."/>
            <person name="Stange-Thomann N."/>
            <person name="Stavropoulos S."/>
            <person name="Stone C."/>
            <person name="Strader C."/>
            <person name="Tesfaye S."/>
            <person name="Thomson T."/>
            <person name="Thoulutsang Y."/>
            <person name="Thoulutsang D."/>
            <person name="Topham K."/>
            <person name="Topping I."/>
            <person name="Tsamla T."/>
            <person name="Vassiliev H."/>
            <person name="Vo A."/>
            <person name="Wangchuk T."/>
            <person name="Wangdi T."/>
            <person name="Weiand M."/>
            <person name="Wilkinson J."/>
            <person name="Wilson A."/>
            <person name="Yadav S."/>
            <person name="Young G."/>
            <person name="Yu Q."/>
            <person name="Zembek L."/>
            <person name="Zhong D."/>
            <person name="Zimmer A."/>
            <person name="Zwirko Z."/>
            <person name="Jaffe D.B."/>
            <person name="Alvarez P."/>
            <person name="Brockman W."/>
            <person name="Butler J."/>
            <person name="Chin C."/>
            <person name="Gnerre S."/>
            <person name="Grabherr M."/>
            <person name="Kleber M."/>
            <person name="Mauceli E."/>
            <person name="MacCallum I."/>
        </authorList>
    </citation>
    <scope>NUCLEOTIDE SEQUENCE [LARGE SCALE GENOMIC DNA]</scope>
    <source>
        <strain evidence="8">Tucson 14030-0811.24</strain>
    </source>
</reference>
<dbReference type="Proteomes" id="UP000007798">
    <property type="component" value="Unassembled WGS sequence"/>
</dbReference>
<dbReference type="GO" id="GO:0003713">
    <property type="term" value="F:transcription coactivator activity"/>
    <property type="evidence" value="ECO:0007669"/>
    <property type="project" value="TreeGrafter"/>
</dbReference>
<comment type="subcellular location">
    <subcellularLocation>
        <location evidence="1">Nucleus</location>
    </subcellularLocation>
</comment>
<dbReference type="GO" id="GO:0046982">
    <property type="term" value="F:protein heterodimerization activity"/>
    <property type="evidence" value="ECO:0007669"/>
    <property type="project" value="EnsemblMetazoa"/>
</dbReference>
<accession>B4N0T6</accession>
<name>B4N0T6_DROWI</name>
<evidence type="ECO:0000256" key="2">
    <source>
        <dbReference type="ARBA" id="ARBA00007688"/>
    </source>
</evidence>
<dbReference type="InParanoid" id="B4N0T6"/>
<dbReference type="PANTHER" id="PTHR10221">
    <property type="entry name" value="TRANSCRIPTION INITIATION FACTOR TFIID SUBUNIT 6"/>
    <property type="match status" value="1"/>
</dbReference>
<dbReference type="OrthoDB" id="6621890at2759"/>
<proteinExistence type="inferred from homology"/>
<keyword evidence="4" id="KW-0804">Transcription</keyword>
<dbReference type="GO" id="GO:0046695">
    <property type="term" value="C:SLIK (SAGA-like) complex"/>
    <property type="evidence" value="ECO:0007669"/>
    <property type="project" value="InterPro"/>
</dbReference>
<dbReference type="AlphaFoldDB" id="B4N0T6"/>
<dbReference type="EMBL" id="CH963920">
    <property type="protein sequence ID" value="EDW77699.1"/>
    <property type="molecule type" value="Genomic_DNA"/>
</dbReference>
<dbReference type="GO" id="GO:0005669">
    <property type="term" value="C:transcription factor TFIID complex"/>
    <property type="evidence" value="ECO:0007669"/>
    <property type="project" value="InterPro"/>
</dbReference>
<evidence type="ECO:0000256" key="4">
    <source>
        <dbReference type="ARBA" id="ARBA00023163"/>
    </source>
</evidence>
<dbReference type="PANTHER" id="PTHR10221:SF9">
    <property type="entry name" value="TRANSCRIPTION INITIATION FACTOR TFIID SUBUNIT 6"/>
    <property type="match status" value="1"/>
</dbReference>
<evidence type="ECO:0000256" key="3">
    <source>
        <dbReference type="ARBA" id="ARBA00023015"/>
    </source>
</evidence>
<gene>
    <name evidence="7" type="primary">Dwil\GK24415</name>
    <name evidence="7" type="ORF">Dwil_GK24415</name>
</gene>
<keyword evidence="5" id="KW-0539">Nucleus</keyword>
<dbReference type="OMA" id="DIYLYEW"/>
<keyword evidence="8" id="KW-1185">Reference proteome</keyword>
<evidence type="ECO:0000256" key="6">
    <source>
        <dbReference type="SAM" id="MobiDB-lite"/>
    </source>
</evidence>
<dbReference type="HOGENOM" id="CLU_023597_0_0_1"/>
<feature type="compositionally biased region" description="Basic residues" evidence="6">
    <location>
        <begin position="22"/>
        <end position="33"/>
    </location>
</feature>
<organism evidence="7 8">
    <name type="scientific">Drosophila willistoni</name>
    <name type="common">Fruit fly</name>
    <dbReference type="NCBI Taxonomy" id="7260"/>
    <lineage>
        <taxon>Eukaryota</taxon>
        <taxon>Metazoa</taxon>
        <taxon>Ecdysozoa</taxon>
        <taxon>Arthropoda</taxon>
        <taxon>Hexapoda</taxon>
        <taxon>Insecta</taxon>
        <taxon>Pterygota</taxon>
        <taxon>Neoptera</taxon>
        <taxon>Endopterygota</taxon>
        <taxon>Diptera</taxon>
        <taxon>Brachycera</taxon>
        <taxon>Muscomorpha</taxon>
        <taxon>Ephydroidea</taxon>
        <taxon>Drosophilidae</taxon>
        <taxon>Drosophila</taxon>
        <taxon>Sophophora</taxon>
    </lineage>
</organism>
<dbReference type="STRING" id="7260.B4N0T6"/>